<name>A6BHE2_9FIRM</name>
<reference evidence="2 3" key="2">
    <citation type="submission" date="2007-04" db="EMBL/GenBank/DDBJ databases">
        <title>Draft genome sequence of Dorea longicatena (DSM 13814).</title>
        <authorList>
            <person name="Sudarsanam P."/>
            <person name="Ley R."/>
            <person name="Guruge J."/>
            <person name="Turnbaugh P.J."/>
            <person name="Mahowald M."/>
            <person name="Liep D."/>
            <person name="Gordon J."/>
        </authorList>
    </citation>
    <scope>NUCLEOTIDE SEQUENCE [LARGE SCALE GENOMIC DNA]</scope>
    <source>
        <strain evidence="2 3">DSM 13814</strain>
    </source>
</reference>
<dbReference type="PANTHER" id="PTHR48090:SF7">
    <property type="entry name" value="RFBJ PROTEIN"/>
    <property type="match status" value="1"/>
</dbReference>
<dbReference type="CDD" id="cd04179">
    <property type="entry name" value="DPM_DPG-synthase_like"/>
    <property type="match status" value="1"/>
</dbReference>
<dbReference type="Gene3D" id="3.90.550.10">
    <property type="entry name" value="Spore Coat Polysaccharide Biosynthesis Protein SpsA, Chain A"/>
    <property type="match status" value="1"/>
</dbReference>
<dbReference type="GO" id="GO:0016757">
    <property type="term" value="F:glycosyltransferase activity"/>
    <property type="evidence" value="ECO:0007669"/>
    <property type="project" value="UniProtKB-KW"/>
</dbReference>
<dbReference type="EMBL" id="AAXB02000008">
    <property type="protein sequence ID" value="EDM62902.1"/>
    <property type="molecule type" value="Genomic_DNA"/>
</dbReference>
<organism evidence="2 3">
    <name type="scientific">Dorea longicatena DSM 13814</name>
    <dbReference type="NCBI Taxonomy" id="411462"/>
    <lineage>
        <taxon>Bacteria</taxon>
        <taxon>Bacillati</taxon>
        <taxon>Bacillota</taxon>
        <taxon>Clostridia</taxon>
        <taxon>Lachnospirales</taxon>
        <taxon>Lachnospiraceae</taxon>
        <taxon>Dorea</taxon>
    </lineage>
</organism>
<gene>
    <name evidence="2" type="ORF">DORLON_01718</name>
</gene>
<dbReference type="InterPro" id="IPR050256">
    <property type="entry name" value="Glycosyltransferase_2"/>
</dbReference>
<dbReference type="SUPFAM" id="SSF53448">
    <property type="entry name" value="Nucleotide-diphospho-sugar transferases"/>
    <property type="match status" value="1"/>
</dbReference>
<evidence type="ECO:0000313" key="3">
    <source>
        <dbReference type="Proteomes" id="UP000004016"/>
    </source>
</evidence>
<evidence type="ECO:0000259" key="1">
    <source>
        <dbReference type="Pfam" id="PF00535"/>
    </source>
</evidence>
<proteinExistence type="predicted"/>
<sequence length="230" mass="26165">MKKLIIIPAYNEAENIVKTVTQIVEKAPDFDYVIINDCSVDNTLQICKENNFNVINLPINLGIGGAVQTGYLYACEKEYDLAVQVDGDGQHDPEFLEEMSSYFENSDVDMVIGSRFIEKSGFQSSAIRRVGIKFFSALIKFLTGEKITDPTSGLRMVGRKGIQLFAREYPKDYPEPETIVAMLKRKYRIIEIPVIMREREGGVSSISMKKSIYYMVKVTMAILIEKIRKY</sequence>
<dbReference type="HOGENOM" id="CLU_033536_7_4_9"/>
<dbReference type="eggNOG" id="COG1216">
    <property type="taxonomic scope" value="Bacteria"/>
</dbReference>
<dbReference type="PANTHER" id="PTHR48090">
    <property type="entry name" value="UNDECAPRENYL-PHOSPHATE 4-DEOXY-4-FORMAMIDO-L-ARABINOSE TRANSFERASE-RELATED"/>
    <property type="match status" value="1"/>
</dbReference>
<dbReference type="RefSeq" id="WP_006428596.1">
    <property type="nucleotide sequence ID" value="NZ_DS264416.1"/>
</dbReference>
<reference evidence="2 3" key="1">
    <citation type="submission" date="2007-03" db="EMBL/GenBank/DDBJ databases">
        <authorList>
            <person name="Fulton L."/>
            <person name="Clifton S."/>
            <person name="Fulton B."/>
            <person name="Xu J."/>
            <person name="Minx P."/>
            <person name="Pepin K.H."/>
            <person name="Johnson M."/>
            <person name="Thiruvilangam P."/>
            <person name="Bhonagiri V."/>
            <person name="Nash W.E."/>
            <person name="Mardis E.R."/>
            <person name="Wilson R.K."/>
        </authorList>
    </citation>
    <scope>NUCLEOTIDE SEQUENCE [LARGE SCALE GENOMIC DNA]</scope>
    <source>
        <strain evidence="2 3">DSM 13814</strain>
    </source>
</reference>
<dbReference type="GeneID" id="93136354"/>
<protein>
    <submittedName>
        <fullName evidence="2">Glycosyltransferase, group 2 family protein</fullName>
        <ecNumber evidence="2">2.4.-.-</ecNumber>
    </submittedName>
</protein>
<feature type="domain" description="Glycosyltransferase 2-like" evidence="1">
    <location>
        <begin position="5"/>
        <end position="161"/>
    </location>
</feature>
<keyword evidence="2" id="KW-0808">Transferase</keyword>
<dbReference type="InterPro" id="IPR029044">
    <property type="entry name" value="Nucleotide-diphossugar_trans"/>
</dbReference>
<dbReference type="InterPro" id="IPR001173">
    <property type="entry name" value="Glyco_trans_2-like"/>
</dbReference>
<keyword evidence="2" id="KW-0328">Glycosyltransferase</keyword>
<dbReference type="Pfam" id="PF00535">
    <property type="entry name" value="Glycos_transf_2"/>
    <property type="match status" value="1"/>
</dbReference>
<accession>A6BHE2</accession>
<evidence type="ECO:0000313" key="2">
    <source>
        <dbReference type="EMBL" id="EDM62902.1"/>
    </source>
</evidence>
<dbReference type="AlphaFoldDB" id="A6BHE2"/>
<dbReference type="CAZy" id="GT2">
    <property type="family name" value="Glycosyltransferase Family 2"/>
</dbReference>
<dbReference type="Proteomes" id="UP000004016">
    <property type="component" value="Unassembled WGS sequence"/>
</dbReference>
<comment type="caution">
    <text evidence="2">The sequence shown here is derived from an EMBL/GenBank/DDBJ whole genome shotgun (WGS) entry which is preliminary data.</text>
</comment>
<dbReference type="EC" id="2.4.-.-" evidence="2"/>